<dbReference type="Proteomes" id="UP000807342">
    <property type="component" value="Unassembled WGS sequence"/>
</dbReference>
<sequence>MRSLFDSIPLEVLGNIFLEYYYDEEVQQNCGYFIGANWERWSRPGAAPSMSTLGGPCDDDETKSHSEQKLGHPGAVLGLVCRSWRKVYVCTPRLWSSIRIWFNLPYTFYCTHNLSPSRWNRREKDMNSIARQIHLHLVRSRAVPLSVEVQTNCFN</sequence>
<dbReference type="AlphaFoldDB" id="A0A9P6CA33"/>
<dbReference type="EMBL" id="MU151059">
    <property type="protein sequence ID" value="KAF9453728.1"/>
    <property type="molecule type" value="Genomic_DNA"/>
</dbReference>
<protein>
    <recommendedName>
        <fullName evidence="3">F-box domain-containing protein</fullName>
    </recommendedName>
</protein>
<evidence type="ECO:0000313" key="1">
    <source>
        <dbReference type="EMBL" id="KAF9453728.1"/>
    </source>
</evidence>
<comment type="caution">
    <text evidence="1">The sequence shown here is derived from an EMBL/GenBank/DDBJ whole genome shotgun (WGS) entry which is preliminary data.</text>
</comment>
<organism evidence="1 2">
    <name type="scientific">Macrolepiota fuliginosa MF-IS2</name>
    <dbReference type="NCBI Taxonomy" id="1400762"/>
    <lineage>
        <taxon>Eukaryota</taxon>
        <taxon>Fungi</taxon>
        <taxon>Dikarya</taxon>
        <taxon>Basidiomycota</taxon>
        <taxon>Agaricomycotina</taxon>
        <taxon>Agaricomycetes</taxon>
        <taxon>Agaricomycetidae</taxon>
        <taxon>Agaricales</taxon>
        <taxon>Agaricineae</taxon>
        <taxon>Agaricaceae</taxon>
        <taxon>Macrolepiota</taxon>
    </lineage>
</organism>
<gene>
    <name evidence="1" type="ORF">P691DRAFT_657912</name>
</gene>
<feature type="non-terminal residue" evidence="1">
    <location>
        <position position="155"/>
    </location>
</feature>
<evidence type="ECO:0008006" key="3">
    <source>
        <dbReference type="Google" id="ProtNLM"/>
    </source>
</evidence>
<accession>A0A9P6CA33</accession>
<evidence type="ECO:0000313" key="2">
    <source>
        <dbReference type="Proteomes" id="UP000807342"/>
    </source>
</evidence>
<keyword evidence="2" id="KW-1185">Reference proteome</keyword>
<name>A0A9P6CA33_9AGAR</name>
<reference evidence="1" key="1">
    <citation type="submission" date="2020-11" db="EMBL/GenBank/DDBJ databases">
        <authorList>
            <consortium name="DOE Joint Genome Institute"/>
            <person name="Ahrendt S."/>
            <person name="Riley R."/>
            <person name="Andreopoulos W."/>
            <person name="Labutti K."/>
            <person name="Pangilinan J."/>
            <person name="Ruiz-Duenas F.J."/>
            <person name="Barrasa J.M."/>
            <person name="Sanchez-Garcia M."/>
            <person name="Camarero S."/>
            <person name="Miyauchi S."/>
            <person name="Serrano A."/>
            <person name="Linde D."/>
            <person name="Babiker R."/>
            <person name="Drula E."/>
            <person name="Ayuso-Fernandez I."/>
            <person name="Pacheco R."/>
            <person name="Padilla G."/>
            <person name="Ferreira P."/>
            <person name="Barriuso J."/>
            <person name="Kellner H."/>
            <person name="Castanera R."/>
            <person name="Alfaro M."/>
            <person name="Ramirez L."/>
            <person name="Pisabarro A.G."/>
            <person name="Kuo A."/>
            <person name="Tritt A."/>
            <person name="Lipzen A."/>
            <person name="He G."/>
            <person name="Yan M."/>
            <person name="Ng V."/>
            <person name="Cullen D."/>
            <person name="Martin F."/>
            <person name="Rosso M.-N."/>
            <person name="Henrissat B."/>
            <person name="Hibbett D."/>
            <person name="Martinez A.T."/>
            <person name="Grigoriev I.V."/>
        </authorList>
    </citation>
    <scope>NUCLEOTIDE SEQUENCE</scope>
    <source>
        <strain evidence="1">MF-IS2</strain>
    </source>
</reference>
<proteinExistence type="predicted"/>
<dbReference type="OrthoDB" id="2942636at2759"/>